<dbReference type="Gene3D" id="2.170.260.10">
    <property type="entry name" value="paz domain"/>
    <property type="match status" value="1"/>
</dbReference>
<feature type="region of interest" description="Disordered" evidence="1">
    <location>
        <begin position="1"/>
        <end position="83"/>
    </location>
</feature>
<dbReference type="Pfam" id="PF16486">
    <property type="entry name" value="ArgoN"/>
    <property type="match status" value="1"/>
</dbReference>
<dbReference type="InterPro" id="IPR003100">
    <property type="entry name" value="PAZ_dom"/>
</dbReference>
<dbReference type="Gene3D" id="3.30.420.10">
    <property type="entry name" value="Ribonuclease H-like superfamily/Ribonuclease H"/>
    <property type="match status" value="2"/>
</dbReference>
<feature type="compositionally biased region" description="Polar residues" evidence="1">
    <location>
        <begin position="20"/>
        <end position="32"/>
    </location>
</feature>
<dbReference type="InterPro" id="IPR036085">
    <property type="entry name" value="PAZ_dom_sf"/>
</dbReference>
<sequence>MTSQLGRGRGRIPKNAVYKDSSSFPMPTTSGDFSLPSLSSSKYDLQSESGYSSTSTSSQPSPPTGPAVPTARGRGDRFKRNVAPADPHWTVSDLTAAQFKSNKRPVKPDELGIIGQQIQVIANYFPIRQYPNRGLVYQYHIQIRDWKNLEIHRDRRRLVYNLWLKQYCKKYTKLDRHKIVFDNLSTILTFNQSLLDINENSPTQEIQAPNRSNRQATHKVTVWRAGEPIDLALIQNLDEIIHTENRSNDTLQDLVPIKQILSIALHENCSSHATAIYDRSFFAATTAEQHGEWDLGLGKALWRGFYSCLVFSKGAHQLLMNLDINHGVFMKKQPFLEFLCEVMLHSPCGKRRYAGRQRNVQKVNGDDVLEFLDVSNPTYHIEMNFLLKHCKNLRVRSQDASKPIVYTISKLGKSASTQEFVWKSNKNRMITVESYYKEHYGVVLQYPSLPTLEMRKESYLPMELVDVEPARVKKITDEQRALMCKHSSVSPQVYIKSIKEIRNNPEKQCFEEDPFVAAWNMNVSTDMLTLPARVLPMPEIVYTDQYHVTSGSVRDVGTWQMKSTRFHTPANFPAVWGMINLSSIDQNACEDFYNELSNIAGERGMQCCPPVIYEEYDSRNRRTDEIIGVLDLFLKRNSGCNFFLVILSANSKLKSKLYGSFKKLCELEFGHGAVTQMIQHTNAVIGTKKNKNLWDHSKLSNILLKINTKLNGINAVLKVHDVIERFFSHGHRVMYVGADLSHAPPSARSQPSVVAVVASADDVPSRYFKEVYQQHRPESARNESREYIVDMKAIMKSLIQQYERHRTYPPSAIVIYRDGISESEFDTVFEKELTAIRDACVELSPVYRPYLTYIVVNKRHHTRFFPVNSEKNVQAELTAIREACVELSPVYRPYLTYIVVNKRHHTRFFPVNSEKNVQAGTVVDSHDITNATTYDFYLNSHHGTLGTSRPTHYHVLYDDNKLRPDEVQMLTYALCYTYARCTRSVSIPAPVKYADLLALRGTYYIGNTDDSDTESISSEPFIAVGEETDINNTITSQRIVLSGKIANDCPFFL</sequence>
<dbReference type="Proteomes" id="UP000663855">
    <property type="component" value="Unassembled WGS sequence"/>
</dbReference>
<dbReference type="EMBL" id="CAJNOV010006733">
    <property type="protein sequence ID" value="CAF1257580.1"/>
    <property type="molecule type" value="Genomic_DNA"/>
</dbReference>
<dbReference type="PROSITE" id="PS50822">
    <property type="entry name" value="PIWI"/>
    <property type="match status" value="1"/>
</dbReference>
<dbReference type="InterPro" id="IPR003165">
    <property type="entry name" value="Piwi"/>
</dbReference>
<feature type="compositionally biased region" description="Low complexity" evidence="1">
    <location>
        <begin position="34"/>
        <end position="59"/>
    </location>
</feature>
<name>A0A815ALE0_9BILA</name>
<evidence type="ECO:0000259" key="2">
    <source>
        <dbReference type="PROSITE" id="PS50821"/>
    </source>
</evidence>
<comment type="caution">
    <text evidence="4">The sequence shown here is derived from an EMBL/GenBank/DDBJ whole genome shotgun (WGS) entry which is preliminary data.</text>
</comment>
<dbReference type="AlphaFoldDB" id="A0A815ALE0"/>
<dbReference type="Gene3D" id="3.40.50.2300">
    <property type="match status" value="1"/>
</dbReference>
<dbReference type="CDD" id="cd02846">
    <property type="entry name" value="PAZ_argonaute_like"/>
    <property type="match status" value="1"/>
</dbReference>
<dbReference type="InterPro" id="IPR014811">
    <property type="entry name" value="ArgoL1"/>
</dbReference>
<evidence type="ECO:0000256" key="1">
    <source>
        <dbReference type="SAM" id="MobiDB-lite"/>
    </source>
</evidence>
<feature type="domain" description="PAZ" evidence="2">
    <location>
        <begin position="370"/>
        <end position="469"/>
    </location>
</feature>
<dbReference type="SUPFAM" id="SSF101690">
    <property type="entry name" value="PAZ domain"/>
    <property type="match status" value="1"/>
</dbReference>
<accession>A0A815ALE0</accession>
<dbReference type="Pfam" id="PF08699">
    <property type="entry name" value="ArgoL1"/>
    <property type="match status" value="1"/>
</dbReference>
<feature type="domain" description="Piwi" evidence="3">
    <location>
        <begin position="642"/>
        <end position="998"/>
    </location>
</feature>
<dbReference type="Pfam" id="PF02170">
    <property type="entry name" value="PAZ"/>
    <property type="match status" value="1"/>
</dbReference>
<dbReference type="SUPFAM" id="SSF53098">
    <property type="entry name" value="Ribonuclease H-like"/>
    <property type="match status" value="2"/>
</dbReference>
<dbReference type="PROSITE" id="PS50821">
    <property type="entry name" value="PAZ"/>
    <property type="match status" value="1"/>
</dbReference>
<gene>
    <name evidence="4" type="ORF">CJN711_LOCUS14816</name>
</gene>
<evidence type="ECO:0000313" key="4">
    <source>
        <dbReference type="EMBL" id="CAF1257580.1"/>
    </source>
</evidence>
<reference evidence="4" key="1">
    <citation type="submission" date="2021-02" db="EMBL/GenBank/DDBJ databases">
        <authorList>
            <person name="Nowell W R."/>
        </authorList>
    </citation>
    <scope>NUCLEOTIDE SEQUENCE</scope>
</reference>
<dbReference type="Pfam" id="PF02171">
    <property type="entry name" value="Piwi"/>
    <property type="match status" value="2"/>
</dbReference>
<evidence type="ECO:0000313" key="5">
    <source>
        <dbReference type="Proteomes" id="UP000663855"/>
    </source>
</evidence>
<dbReference type="GO" id="GO:0003723">
    <property type="term" value="F:RNA binding"/>
    <property type="evidence" value="ECO:0007669"/>
    <property type="project" value="InterPro"/>
</dbReference>
<organism evidence="4 5">
    <name type="scientific">Rotaria magnacalcarata</name>
    <dbReference type="NCBI Taxonomy" id="392030"/>
    <lineage>
        <taxon>Eukaryota</taxon>
        <taxon>Metazoa</taxon>
        <taxon>Spiralia</taxon>
        <taxon>Gnathifera</taxon>
        <taxon>Rotifera</taxon>
        <taxon>Eurotatoria</taxon>
        <taxon>Bdelloidea</taxon>
        <taxon>Philodinida</taxon>
        <taxon>Philodinidae</taxon>
        <taxon>Rotaria</taxon>
    </lineage>
</organism>
<dbReference type="PANTHER" id="PTHR22891">
    <property type="entry name" value="EUKARYOTIC TRANSLATION INITIATION FACTOR 2C"/>
    <property type="match status" value="1"/>
</dbReference>
<dbReference type="SMART" id="SM01163">
    <property type="entry name" value="DUF1785"/>
    <property type="match status" value="1"/>
</dbReference>
<evidence type="ECO:0000259" key="3">
    <source>
        <dbReference type="PROSITE" id="PS50822"/>
    </source>
</evidence>
<dbReference type="InterPro" id="IPR012337">
    <property type="entry name" value="RNaseH-like_sf"/>
</dbReference>
<dbReference type="SMART" id="SM00950">
    <property type="entry name" value="Piwi"/>
    <property type="match status" value="1"/>
</dbReference>
<dbReference type="InterPro" id="IPR032474">
    <property type="entry name" value="Argonaute_N"/>
</dbReference>
<proteinExistence type="predicted"/>
<dbReference type="InterPro" id="IPR036397">
    <property type="entry name" value="RNaseH_sf"/>
</dbReference>
<protein>
    <submittedName>
        <fullName evidence="4">Uncharacterized protein</fullName>
    </submittedName>
</protein>